<dbReference type="SUPFAM" id="SSF48403">
    <property type="entry name" value="Ankyrin repeat"/>
    <property type="match status" value="1"/>
</dbReference>
<evidence type="ECO:0000313" key="6">
    <source>
        <dbReference type="Proteomes" id="UP001302321"/>
    </source>
</evidence>
<accession>A0AAN6W3E1</accession>
<keyword evidence="3" id="KW-0175">Coiled coil</keyword>
<dbReference type="PROSITE" id="PS00028">
    <property type="entry name" value="ZINC_FINGER_C2H2_1"/>
    <property type="match status" value="1"/>
</dbReference>
<comment type="caution">
    <text evidence="5">The sequence shown here is derived from an EMBL/GenBank/DDBJ whole genome shotgun (WGS) entry which is preliminary data.</text>
</comment>
<dbReference type="InterPro" id="IPR013087">
    <property type="entry name" value="Znf_C2H2_type"/>
</dbReference>
<dbReference type="PANTHER" id="PTHR10039">
    <property type="entry name" value="AMELOGENIN"/>
    <property type="match status" value="1"/>
</dbReference>
<evidence type="ECO:0000313" key="5">
    <source>
        <dbReference type="EMBL" id="KAK4174663.1"/>
    </source>
</evidence>
<dbReference type="Pfam" id="PF22939">
    <property type="entry name" value="WHD_GPIID"/>
    <property type="match status" value="1"/>
</dbReference>
<evidence type="ECO:0000259" key="4">
    <source>
        <dbReference type="PROSITE" id="PS00028"/>
    </source>
</evidence>
<feature type="coiled-coil region" evidence="3">
    <location>
        <begin position="204"/>
        <end position="231"/>
    </location>
</feature>
<dbReference type="SMART" id="SM00248">
    <property type="entry name" value="ANK"/>
    <property type="match status" value="2"/>
</dbReference>
<protein>
    <recommendedName>
        <fullName evidence="4">C2H2-type domain-containing protein</fullName>
    </recommendedName>
</protein>
<dbReference type="InterPro" id="IPR036770">
    <property type="entry name" value="Ankyrin_rpt-contain_sf"/>
</dbReference>
<keyword evidence="1" id="KW-0677">Repeat</keyword>
<evidence type="ECO:0000256" key="2">
    <source>
        <dbReference type="PROSITE-ProRule" id="PRU00023"/>
    </source>
</evidence>
<dbReference type="Gene3D" id="1.25.40.20">
    <property type="entry name" value="Ankyrin repeat-containing domain"/>
    <property type="match status" value="1"/>
</dbReference>
<reference evidence="5" key="1">
    <citation type="journal article" date="2023" name="Mol. Phylogenet. Evol.">
        <title>Genome-scale phylogeny and comparative genomics of the fungal order Sordariales.</title>
        <authorList>
            <person name="Hensen N."/>
            <person name="Bonometti L."/>
            <person name="Westerberg I."/>
            <person name="Brannstrom I.O."/>
            <person name="Guillou S."/>
            <person name="Cros-Aarteil S."/>
            <person name="Calhoun S."/>
            <person name="Haridas S."/>
            <person name="Kuo A."/>
            <person name="Mondo S."/>
            <person name="Pangilinan J."/>
            <person name="Riley R."/>
            <person name="LaButti K."/>
            <person name="Andreopoulos B."/>
            <person name="Lipzen A."/>
            <person name="Chen C."/>
            <person name="Yan M."/>
            <person name="Daum C."/>
            <person name="Ng V."/>
            <person name="Clum A."/>
            <person name="Steindorff A."/>
            <person name="Ohm R.A."/>
            <person name="Martin F."/>
            <person name="Silar P."/>
            <person name="Natvig D.O."/>
            <person name="Lalanne C."/>
            <person name="Gautier V."/>
            <person name="Ament-Velasquez S.L."/>
            <person name="Kruys A."/>
            <person name="Hutchinson M.I."/>
            <person name="Powell A.J."/>
            <person name="Barry K."/>
            <person name="Miller A.N."/>
            <person name="Grigoriev I.V."/>
            <person name="Debuchy R."/>
            <person name="Gladieux P."/>
            <person name="Hiltunen Thoren M."/>
            <person name="Johannesson H."/>
        </authorList>
    </citation>
    <scope>NUCLEOTIDE SEQUENCE</scope>
    <source>
        <strain evidence="5">CBS 892.96</strain>
    </source>
</reference>
<dbReference type="SUPFAM" id="SSF52540">
    <property type="entry name" value="P-loop containing nucleoside triphosphate hydrolases"/>
    <property type="match status" value="1"/>
</dbReference>
<dbReference type="InterPro" id="IPR002110">
    <property type="entry name" value="Ankyrin_rpt"/>
</dbReference>
<dbReference type="Gene3D" id="3.40.50.300">
    <property type="entry name" value="P-loop containing nucleotide triphosphate hydrolases"/>
    <property type="match status" value="1"/>
</dbReference>
<dbReference type="PANTHER" id="PTHR10039:SF14">
    <property type="entry name" value="NACHT DOMAIN-CONTAINING PROTEIN"/>
    <property type="match status" value="1"/>
</dbReference>
<dbReference type="InterPro" id="IPR054471">
    <property type="entry name" value="GPIID_WHD"/>
</dbReference>
<feature type="repeat" description="ANK" evidence="2">
    <location>
        <begin position="968"/>
        <end position="991"/>
    </location>
</feature>
<keyword evidence="2" id="KW-0040">ANK repeat</keyword>
<proteinExistence type="predicted"/>
<feature type="non-terminal residue" evidence="5">
    <location>
        <position position="991"/>
    </location>
</feature>
<evidence type="ECO:0000256" key="1">
    <source>
        <dbReference type="ARBA" id="ARBA00022737"/>
    </source>
</evidence>
<dbReference type="Pfam" id="PF24883">
    <property type="entry name" value="NPHP3_N"/>
    <property type="match status" value="1"/>
</dbReference>
<dbReference type="PROSITE" id="PS50297">
    <property type="entry name" value="ANK_REP_REGION"/>
    <property type="match status" value="2"/>
</dbReference>
<dbReference type="InterPro" id="IPR056125">
    <property type="entry name" value="DUF7708"/>
</dbReference>
<gene>
    <name evidence="5" type="ORF">QBC36DRAFT_191702</name>
</gene>
<feature type="repeat" description="ANK" evidence="2">
    <location>
        <begin position="934"/>
        <end position="966"/>
    </location>
</feature>
<dbReference type="EMBL" id="MU866270">
    <property type="protein sequence ID" value="KAK4174663.1"/>
    <property type="molecule type" value="Genomic_DNA"/>
</dbReference>
<dbReference type="InterPro" id="IPR056884">
    <property type="entry name" value="NPHP3-like_N"/>
</dbReference>
<reference evidence="5" key="2">
    <citation type="submission" date="2023-05" db="EMBL/GenBank/DDBJ databases">
        <authorList>
            <consortium name="Lawrence Berkeley National Laboratory"/>
            <person name="Steindorff A."/>
            <person name="Hensen N."/>
            <person name="Bonometti L."/>
            <person name="Westerberg I."/>
            <person name="Brannstrom I.O."/>
            <person name="Guillou S."/>
            <person name="Cros-Aarteil S."/>
            <person name="Calhoun S."/>
            <person name="Haridas S."/>
            <person name="Kuo A."/>
            <person name="Mondo S."/>
            <person name="Pangilinan J."/>
            <person name="Riley R."/>
            <person name="Labutti K."/>
            <person name="Andreopoulos B."/>
            <person name="Lipzen A."/>
            <person name="Chen C."/>
            <person name="Yanf M."/>
            <person name="Daum C."/>
            <person name="Ng V."/>
            <person name="Clum A."/>
            <person name="Ohm R."/>
            <person name="Martin F."/>
            <person name="Silar P."/>
            <person name="Natvig D."/>
            <person name="Lalanne C."/>
            <person name="Gautier V."/>
            <person name="Ament-Velasquez S.L."/>
            <person name="Kruys A."/>
            <person name="Hutchinson M.I."/>
            <person name="Powell A.J."/>
            <person name="Barry K."/>
            <person name="Miller A.N."/>
            <person name="Grigoriev I.V."/>
            <person name="Debuchy R."/>
            <person name="Gladieux P."/>
            <person name="Thoren M.H."/>
            <person name="Johannesson H."/>
        </authorList>
    </citation>
    <scope>NUCLEOTIDE SEQUENCE</scope>
    <source>
        <strain evidence="5">CBS 892.96</strain>
    </source>
</reference>
<keyword evidence="6" id="KW-1185">Reference proteome</keyword>
<dbReference type="AlphaFoldDB" id="A0AAN6W3E1"/>
<name>A0AAN6W3E1_9PEZI</name>
<feature type="domain" description="C2H2-type" evidence="4">
    <location>
        <begin position="863"/>
        <end position="884"/>
    </location>
</feature>
<dbReference type="Pfam" id="PF12796">
    <property type="entry name" value="Ank_2"/>
    <property type="match status" value="1"/>
</dbReference>
<evidence type="ECO:0000256" key="3">
    <source>
        <dbReference type="SAM" id="Coils"/>
    </source>
</evidence>
<dbReference type="Proteomes" id="UP001302321">
    <property type="component" value="Unassembled WGS sequence"/>
</dbReference>
<organism evidence="5 6">
    <name type="scientific">Triangularia setosa</name>
    <dbReference type="NCBI Taxonomy" id="2587417"/>
    <lineage>
        <taxon>Eukaryota</taxon>
        <taxon>Fungi</taxon>
        <taxon>Dikarya</taxon>
        <taxon>Ascomycota</taxon>
        <taxon>Pezizomycotina</taxon>
        <taxon>Sordariomycetes</taxon>
        <taxon>Sordariomycetidae</taxon>
        <taxon>Sordariales</taxon>
        <taxon>Podosporaceae</taxon>
        <taxon>Triangularia</taxon>
    </lineage>
</organism>
<dbReference type="Pfam" id="PF24809">
    <property type="entry name" value="DUF7708"/>
    <property type="match status" value="1"/>
</dbReference>
<dbReference type="PROSITE" id="PS50088">
    <property type="entry name" value="ANK_REPEAT"/>
    <property type="match status" value="2"/>
</dbReference>
<sequence length="991" mass="112405">MDLKTPISPSDDPFRAALLRFQQSLTDKERKDFEGCTLQHVKDAIRFIENRLASERRQRNMRRISKFLEGMNQLGQVIEVFLNVDATVAFVWGPIKFALLAAGTWVETLDCLLDTYSEIGEVLPGLTQYQELLRDHPHIRVHLENYYCDILEFHRKALDVFARPSWKVAFHSSWKTFKSRFGGTLAKLKRHRDLLSDEKLTAAIFEVRDLRQSVEDRLDELSRKFQDLHLSIGEDEVLRQQDLLDKKRQFVLSKLDPPRYQDDFEAAFRERRNGSSGDWILSNDTFRHWADTNSVENRSLYLSGIPGAGKTILSSRVTHHLQHLSRADGGDDATFPVVYFFFRHAQPDKRTITSLLLSVLSQLTSHDEVVLDLVYQRLLPLDQQKLRAVSLLRELTVMALRTHPLCFIVVDGLDECTAQKSAEHEEAQDEVVAFLKSLTHAEDLGDLPPHTTVVRAFIAGQRNGFLDKRLADYPTIQLEATDAHAQDIMDYSQGKASEIQMKFKIPDSARTGLVQKVNSIAHGMFLYVKIVLENLLRQPSRGHFKRELKEENFPRGLDQAYERVIVHILENPDTAQRDASCRVLGLVLCAERPLLWKEIQSHFCIDLENQIADPDFQLVEPCKHYCSSLVEVIPNRNSIGGSDDAVQLVHETARGYLFHTGRFIEASLHASMALFCAQYLNSDPFKLQDGESNRKEHCRTGFYSFVDYAAAYWWKHASTLVTPGTECQVAPEHEAWPAVASLATQLNSAQSPDTPIITATDTVLTKFRLLPNDGREWESEFPIEAHIRPVRICVETTVANDDFGGAVFDAGDPGDARRLYGHLTYKCTKPWCLFFQQGFNSPAKRDKHIREHERPFRCASEGCYGCTIGFVNEQDLEKHNYRVHPADGDSLEFPTFPSVQDQNINIFQAVKNNELGTVQELVEAGVDVRIPNDSGDHALYLAAQAGHHRICEYLLNAGAKADARCSKGGKTALHAAVAKDDFEVAQLLISR</sequence>
<dbReference type="InterPro" id="IPR027417">
    <property type="entry name" value="P-loop_NTPase"/>
</dbReference>